<dbReference type="GO" id="GO:0016747">
    <property type="term" value="F:acyltransferase activity, transferring groups other than amino-acyl groups"/>
    <property type="evidence" value="ECO:0007669"/>
    <property type="project" value="InterPro"/>
</dbReference>
<gene>
    <name evidence="4" type="ORF">C5O19_07615</name>
</gene>
<dbReference type="Pfam" id="PF00583">
    <property type="entry name" value="Acetyltransf_1"/>
    <property type="match status" value="1"/>
</dbReference>
<evidence type="ECO:0000259" key="3">
    <source>
        <dbReference type="PROSITE" id="PS51186"/>
    </source>
</evidence>
<keyword evidence="1 4" id="KW-0808">Transferase</keyword>
<comment type="caution">
    <text evidence="4">The sequence shown here is derived from an EMBL/GenBank/DDBJ whole genome shotgun (WGS) entry which is preliminary data.</text>
</comment>
<evidence type="ECO:0000313" key="4">
    <source>
        <dbReference type="EMBL" id="PQA59505.1"/>
    </source>
</evidence>
<keyword evidence="2" id="KW-0012">Acyltransferase</keyword>
<sequence length="151" mass="17137">MITLIRTNSEHSDFRSLVTLLDRDLHQRDGDEHAFYAQFNKIDAIAHVIVAYADDTPVACGAIKAFAEDTVEVKRMFVHPDFRSQGIASLVLKNLEIWAKELGFAVCVLETGKRQPEAIRLYEKNGYTRTPNYGQYIGVENSVCFRKILEA</sequence>
<evidence type="ECO:0000256" key="2">
    <source>
        <dbReference type="ARBA" id="ARBA00023315"/>
    </source>
</evidence>
<protein>
    <submittedName>
        <fullName evidence="4">GNAT family N-acetyltransferase</fullName>
    </submittedName>
</protein>
<keyword evidence="5" id="KW-1185">Reference proteome</keyword>
<dbReference type="Gene3D" id="3.40.630.30">
    <property type="match status" value="1"/>
</dbReference>
<dbReference type="PROSITE" id="PS51186">
    <property type="entry name" value="GNAT"/>
    <property type="match status" value="1"/>
</dbReference>
<dbReference type="RefSeq" id="WP_104711047.1">
    <property type="nucleotide sequence ID" value="NZ_PTRA01000001.1"/>
</dbReference>
<proteinExistence type="predicted"/>
<evidence type="ECO:0000256" key="1">
    <source>
        <dbReference type="ARBA" id="ARBA00022679"/>
    </source>
</evidence>
<dbReference type="InterPro" id="IPR016181">
    <property type="entry name" value="Acyl_CoA_acyltransferase"/>
</dbReference>
<accession>A0A2S7IP65</accession>
<dbReference type="CDD" id="cd04301">
    <property type="entry name" value="NAT_SF"/>
    <property type="match status" value="1"/>
</dbReference>
<dbReference type="InterPro" id="IPR000182">
    <property type="entry name" value="GNAT_dom"/>
</dbReference>
<dbReference type="EMBL" id="PTRA01000001">
    <property type="protein sequence ID" value="PQA59505.1"/>
    <property type="molecule type" value="Genomic_DNA"/>
</dbReference>
<organism evidence="4 5">
    <name type="scientific">Siphonobacter curvatus</name>
    <dbReference type="NCBI Taxonomy" id="2094562"/>
    <lineage>
        <taxon>Bacteria</taxon>
        <taxon>Pseudomonadati</taxon>
        <taxon>Bacteroidota</taxon>
        <taxon>Cytophagia</taxon>
        <taxon>Cytophagales</taxon>
        <taxon>Cytophagaceae</taxon>
        <taxon>Siphonobacter</taxon>
    </lineage>
</organism>
<name>A0A2S7IP65_9BACT</name>
<reference evidence="5" key="1">
    <citation type="submission" date="2018-02" db="EMBL/GenBank/DDBJ databases">
        <title>Genome sequencing of Solimonas sp. HR-BB.</title>
        <authorList>
            <person name="Lee Y."/>
            <person name="Jeon C.O."/>
        </authorList>
    </citation>
    <scope>NUCLEOTIDE SEQUENCE [LARGE SCALE GENOMIC DNA]</scope>
    <source>
        <strain evidence="5">HR-U</strain>
    </source>
</reference>
<dbReference type="Proteomes" id="UP000239590">
    <property type="component" value="Unassembled WGS sequence"/>
</dbReference>
<dbReference type="SUPFAM" id="SSF55729">
    <property type="entry name" value="Acyl-CoA N-acyltransferases (Nat)"/>
    <property type="match status" value="1"/>
</dbReference>
<evidence type="ECO:0000313" key="5">
    <source>
        <dbReference type="Proteomes" id="UP000239590"/>
    </source>
</evidence>
<feature type="domain" description="N-acetyltransferase" evidence="3">
    <location>
        <begin position="3"/>
        <end position="150"/>
    </location>
</feature>
<dbReference type="AlphaFoldDB" id="A0A2S7IP65"/>
<dbReference type="InterPro" id="IPR050832">
    <property type="entry name" value="Bact_Acetyltransf"/>
</dbReference>
<dbReference type="OrthoDB" id="9803233at2"/>
<dbReference type="PANTHER" id="PTHR43877">
    <property type="entry name" value="AMINOALKYLPHOSPHONATE N-ACETYLTRANSFERASE-RELATED-RELATED"/>
    <property type="match status" value="1"/>
</dbReference>
<dbReference type="PANTHER" id="PTHR43877:SF2">
    <property type="entry name" value="AMINOALKYLPHOSPHONATE N-ACETYLTRANSFERASE-RELATED"/>
    <property type="match status" value="1"/>
</dbReference>